<dbReference type="Pfam" id="PF09351">
    <property type="entry name" value="DUF1993"/>
    <property type="match status" value="1"/>
</dbReference>
<dbReference type="PANTHER" id="PTHR36922">
    <property type="entry name" value="BLL2446 PROTEIN"/>
    <property type="match status" value="1"/>
</dbReference>
<dbReference type="InterPro" id="IPR034660">
    <property type="entry name" value="DinB/YfiT-like"/>
</dbReference>
<accession>A0ABT5KC26</accession>
<gene>
    <name evidence="1" type="ORF">PRZ03_03115</name>
</gene>
<keyword evidence="2" id="KW-1185">Reference proteome</keyword>
<comment type="caution">
    <text evidence="1">The sequence shown here is derived from an EMBL/GenBank/DDBJ whole genome shotgun (WGS) entry which is preliminary data.</text>
</comment>
<dbReference type="InterPro" id="IPR018531">
    <property type="entry name" value="DUF1993"/>
</dbReference>
<name>A0ABT5KC26_9BURK</name>
<proteinExistence type="predicted"/>
<dbReference type="Proteomes" id="UP001221189">
    <property type="component" value="Unassembled WGS sequence"/>
</dbReference>
<evidence type="ECO:0000313" key="2">
    <source>
        <dbReference type="Proteomes" id="UP001221189"/>
    </source>
</evidence>
<sequence>MSLNLYAASVPVFQRYLGQLSAMLDMAQTQIEAGALSEGDLLAARLAADMLPLRAQVEVAGGFVLRALAPLLGRDVPAFGEYPAGLSGLQAMILARQAWLAELTPEQFAGAEARSISSDAGHATIELPGIDFLCQFALPNFFFHLSCAYAILRQQGLALSKEDFDGLHRWR</sequence>
<evidence type="ECO:0000313" key="1">
    <source>
        <dbReference type="EMBL" id="MDC8770550.1"/>
    </source>
</evidence>
<reference evidence="1 2" key="1">
    <citation type="submission" date="2022-10" db="EMBL/GenBank/DDBJ databases">
        <title>Paucibacter sp. hw1 Genome sequencing.</title>
        <authorList>
            <person name="Park S."/>
        </authorList>
    </citation>
    <scope>NUCLEOTIDE SEQUENCE [LARGE SCALE GENOMIC DNA]</scope>
    <source>
        <strain evidence="2">hw1</strain>
    </source>
</reference>
<protein>
    <submittedName>
        <fullName evidence="1">DUF1993 domain-containing protein</fullName>
    </submittedName>
</protein>
<dbReference type="RefSeq" id="WP_273598988.1">
    <property type="nucleotide sequence ID" value="NZ_JAQQXT010000002.1"/>
</dbReference>
<dbReference type="SUPFAM" id="SSF109854">
    <property type="entry name" value="DinB/YfiT-like putative metalloenzymes"/>
    <property type="match status" value="1"/>
</dbReference>
<dbReference type="EMBL" id="JAQQXT010000002">
    <property type="protein sequence ID" value="MDC8770550.1"/>
    <property type="molecule type" value="Genomic_DNA"/>
</dbReference>
<dbReference type="Gene3D" id="1.20.120.450">
    <property type="entry name" value="dinb family like domain"/>
    <property type="match status" value="1"/>
</dbReference>
<dbReference type="PANTHER" id="PTHR36922:SF1">
    <property type="entry name" value="DUF1993 DOMAIN-CONTAINING PROTEIN"/>
    <property type="match status" value="1"/>
</dbReference>
<organism evidence="1 2">
    <name type="scientific">Roseateles albus</name>
    <dbReference type="NCBI Taxonomy" id="2987525"/>
    <lineage>
        <taxon>Bacteria</taxon>
        <taxon>Pseudomonadati</taxon>
        <taxon>Pseudomonadota</taxon>
        <taxon>Betaproteobacteria</taxon>
        <taxon>Burkholderiales</taxon>
        <taxon>Sphaerotilaceae</taxon>
        <taxon>Roseateles</taxon>
    </lineage>
</organism>